<keyword evidence="3" id="KW-0472">Membrane</keyword>
<evidence type="ECO:0000256" key="3">
    <source>
        <dbReference type="SAM" id="Phobius"/>
    </source>
</evidence>
<evidence type="ECO:0000256" key="1">
    <source>
        <dbReference type="SAM" id="Coils"/>
    </source>
</evidence>
<evidence type="ECO:0000313" key="5">
    <source>
        <dbReference type="Proteomes" id="UP000239209"/>
    </source>
</evidence>
<keyword evidence="1" id="KW-0175">Coiled coil</keyword>
<evidence type="ECO:0000256" key="2">
    <source>
        <dbReference type="SAM" id="MobiDB-lite"/>
    </source>
</evidence>
<accession>A0A2T0RG10</accession>
<organism evidence="4 5">
    <name type="scientific">Pseudosporangium ferrugineum</name>
    <dbReference type="NCBI Taxonomy" id="439699"/>
    <lineage>
        <taxon>Bacteria</taxon>
        <taxon>Bacillati</taxon>
        <taxon>Actinomycetota</taxon>
        <taxon>Actinomycetes</taxon>
        <taxon>Micromonosporales</taxon>
        <taxon>Micromonosporaceae</taxon>
        <taxon>Pseudosporangium</taxon>
    </lineage>
</organism>
<protein>
    <submittedName>
        <fullName evidence="4">Uncharacterized protein</fullName>
    </submittedName>
</protein>
<proteinExistence type="predicted"/>
<keyword evidence="5" id="KW-1185">Reference proteome</keyword>
<gene>
    <name evidence="4" type="ORF">CLV70_12525</name>
</gene>
<keyword evidence="3" id="KW-1133">Transmembrane helix</keyword>
<feature type="transmembrane region" description="Helical" evidence="3">
    <location>
        <begin position="14"/>
        <end position="35"/>
    </location>
</feature>
<dbReference type="EMBL" id="PVZG01000025">
    <property type="protein sequence ID" value="PRY20144.1"/>
    <property type="molecule type" value="Genomic_DNA"/>
</dbReference>
<dbReference type="Proteomes" id="UP000239209">
    <property type="component" value="Unassembled WGS sequence"/>
</dbReference>
<keyword evidence="3" id="KW-0812">Transmembrane</keyword>
<dbReference type="RefSeq" id="WP_146164253.1">
    <property type="nucleotide sequence ID" value="NZ_PVZG01000025.1"/>
</dbReference>
<name>A0A2T0RG10_9ACTN</name>
<reference evidence="4 5" key="1">
    <citation type="submission" date="2018-03" db="EMBL/GenBank/DDBJ databases">
        <title>Genomic Encyclopedia of Archaeal and Bacterial Type Strains, Phase II (KMG-II): from individual species to whole genera.</title>
        <authorList>
            <person name="Goeker M."/>
        </authorList>
    </citation>
    <scope>NUCLEOTIDE SEQUENCE [LARGE SCALE GENOMIC DNA]</scope>
    <source>
        <strain evidence="4 5">DSM 45348</strain>
    </source>
</reference>
<feature type="region of interest" description="Disordered" evidence="2">
    <location>
        <begin position="38"/>
        <end position="60"/>
    </location>
</feature>
<comment type="caution">
    <text evidence="4">The sequence shown here is derived from an EMBL/GenBank/DDBJ whole genome shotgun (WGS) entry which is preliminary data.</text>
</comment>
<feature type="coiled-coil region" evidence="1">
    <location>
        <begin position="71"/>
        <end position="123"/>
    </location>
</feature>
<sequence length="125" mass="12758">MANIASGVASRPPWLVPVLTFVVGLALGAGLLALLRPAPHGPGADQSGGTPVAVSPSGSGITVPASCTQGLERARAALDGAGEAVDALRRLQTARVQRILDDLQGAQADVDRLSEECRRQSRAVN</sequence>
<evidence type="ECO:0000313" key="4">
    <source>
        <dbReference type="EMBL" id="PRY20144.1"/>
    </source>
</evidence>
<dbReference type="AlphaFoldDB" id="A0A2T0RG10"/>